<evidence type="ECO:0000256" key="3">
    <source>
        <dbReference type="ARBA" id="ARBA00022475"/>
    </source>
</evidence>
<comment type="similarity">
    <text evidence="2 7">Belongs to the ExbD/TolR family.</text>
</comment>
<dbReference type="EMBL" id="JAASRN010000001">
    <property type="protein sequence ID" value="NIK73406.1"/>
    <property type="molecule type" value="Genomic_DNA"/>
</dbReference>
<sequence>MALESKNKVDPAFSLSSMTDVIFLLLIFFMLTSSAVTPTGVPISTPTSKSVKIEMQKVAVTITKDLRFFVNGQAVSDMEMLEMRLRQLLSTQQEGEGVVVLHIDKEVPTQYLVEVAGIANSLKARVSVAAQPK</sequence>
<evidence type="ECO:0000256" key="6">
    <source>
        <dbReference type="ARBA" id="ARBA00023136"/>
    </source>
</evidence>
<accession>A0A846MPC3</accession>
<reference evidence="8 9" key="1">
    <citation type="submission" date="2020-03" db="EMBL/GenBank/DDBJ databases">
        <title>Genomic Encyclopedia of Type Strains, Phase IV (KMG-IV): sequencing the most valuable type-strain genomes for metagenomic binning, comparative biology and taxonomic classification.</title>
        <authorList>
            <person name="Goeker M."/>
        </authorList>
    </citation>
    <scope>NUCLEOTIDE SEQUENCE [LARGE SCALE GENOMIC DNA]</scope>
    <source>
        <strain evidence="8 9">DSM 5718</strain>
    </source>
</reference>
<keyword evidence="7" id="KW-0813">Transport</keyword>
<dbReference type="Pfam" id="PF02472">
    <property type="entry name" value="ExbD"/>
    <property type="match status" value="1"/>
</dbReference>
<keyword evidence="3" id="KW-1003">Cell membrane</keyword>
<gene>
    <name evidence="8" type="ORF">FHS56_000892</name>
</gene>
<dbReference type="GO" id="GO:0022857">
    <property type="term" value="F:transmembrane transporter activity"/>
    <property type="evidence" value="ECO:0007669"/>
    <property type="project" value="InterPro"/>
</dbReference>
<evidence type="ECO:0000256" key="4">
    <source>
        <dbReference type="ARBA" id="ARBA00022692"/>
    </source>
</evidence>
<dbReference type="RefSeq" id="WP_166918646.1">
    <property type="nucleotide sequence ID" value="NZ_JAASRN010000001.1"/>
</dbReference>
<dbReference type="Proteomes" id="UP000537126">
    <property type="component" value="Unassembled WGS sequence"/>
</dbReference>
<evidence type="ECO:0000256" key="7">
    <source>
        <dbReference type="RuleBase" id="RU003879"/>
    </source>
</evidence>
<organism evidence="8 9">
    <name type="scientific">Thermonema lapsum</name>
    <dbReference type="NCBI Taxonomy" id="28195"/>
    <lineage>
        <taxon>Bacteria</taxon>
        <taxon>Pseudomonadati</taxon>
        <taxon>Bacteroidota</taxon>
        <taxon>Cytophagia</taxon>
        <taxon>Cytophagales</taxon>
        <taxon>Thermonemataceae</taxon>
        <taxon>Thermonema</taxon>
    </lineage>
</organism>
<evidence type="ECO:0000256" key="5">
    <source>
        <dbReference type="ARBA" id="ARBA00022989"/>
    </source>
</evidence>
<dbReference type="GO" id="GO:0005886">
    <property type="term" value="C:plasma membrane"/>
    <property type="evidence" value="ECO:0007669"/>
    <property type="project" value="UniProtKB-SubCell"/>
</dbReference>
<dbReference type="PANTHER" id="PTHR30558:SF3">
    <property type="entry name" value="BIOPOLYMER TRANSPORT PROTEIN EXBD-RELATED"/>
    <property type="match status" value="1"/>
</dbReference>
<keyword evidence="5" id="KW-1133">Transmembrane helix</keyword>
<dbReference type="AlphaFoldDB" id="A0A846MPC3"/>
<evidence type="ECO:0000313" key="8">
    <source>
        <dbReference type="EMBL" id="NIK73406.1"/>
    </source>
</evidence>
<comment type="caution">
    <text evidence="8">The sequence shown here is derived from an EMBL/GenBank/DDBJ whole genome shotgun (WGS) entry which is preliminary data.</text>
</comment>
<dbReference type="Gene3D" id="3.30.420.270">
    <property type="match status" value="1"/>
</dbReference>
<keyword evidence="6" id="KW-0472">Membrane</keyword>
<keyword evidence="7" id="KW-0653">Protein transport</keyword>
<proteinExistence type="inferred from homology"/>
<dbReference type="GO" id="GO:0015031">
    <property type="term" value="P:protein transport"/>
    <property type="evidence" value="ECO:0007669"/>
    <property type="project" value="UniProtKB-KW"/>
</dbReference>
<evidence type="ECO:0000313" key="9">
    <source>
        <dbReference type="Proteomes" id="UP000537126"/>
    </source>
</evidence>
<protein>
    <submittedName>
        <fullName evidence="8">Biopolymer transport protein ExbD</fullName>
    </submittedName>
</protein>
<evidence type="ECO:0000256" key="2">
    <source>
        <dbReference type="ARBA" id="ARBA00005811"/>
    </source>
</evidence>
<name>A0A846MPC3_9BACT</name>
<keyword evidence="4 7" id="KW-0812">Transmembrane</keyword>
<comment type="subcellular location">
    <subcellularLocation>
        <location evidence="1">Cell membrane</location>
        <topology evidence="1">Single-pass membrane protein</topology>
    </subcellularLocation>
    <subcellularLocation>
        <location evidence="7">Cell membrane</location>
        <topology evidence="7">Single-pass type II membrane protein</topology>
    </subcellularLocation>
</comment>
<dbReference type="PANTHER" id="PTHR30558">
    <property type="entry name" value="EXBD MEMBRANE COMPONENT OF PMF-DRIVEN MACROMOLECULE IMPORT SYSTEM"/>
    <property type="match status" value="1"/>
</dbReference>
<evidence type="ECO:0000256" key="1">
    <source>
        <dbReference type="ARBA" id="ARBA00004162"/>
    </source>
</evidence>
<keyword evidence="9" id="KW-1185">Reference proteome</keyword>
<dbReference type="InterPro" id="IPR003400">
    <property type="entry name" value="ExbD"/>
</dbReference>